<dbReference type="Pfam" id="PF12680">
    <property type="entry name" value="SnoaL_2"/>
    <property type="match status" value="1"/>
</dbReference>
<sequence>MTTTPVQHAVQSHVALWNAIDRESWIKLFSPKMVFEDPVGTPEKVGVDAVHKSWDRSFKPGRRWTLHPEHTVAAGNEAAVVMRNEGDLNGQKVTIRSIEIFTVDESGLLVRIRSFFDQPSDFALSDYFTPDRTE</sequence>
<evidence type="ECO:0000313" key="3">
    <source>
        <dbReference type="EMBL" id="CAB4780599.1"/>
    </source>
</evidence>
<dbReference type="EMBL" id="CAFBLJ010000070">
    <property type="protein sequence ID" value="CAB4875918.1"/>
    <property type="molecule type" value="Genomic_DNA"/>
</dbReference>
<dbReference type="EMBL" id="CAFBMF010000075">
    <property type="protein sequence ID" value="CAB4904790.1"/>
    <property type="molecule type" value="Genomic_DNA"/>
</dbReference>
<dbReference type="EMBL" id="CAEZYH010000064">
    <property type="protein sequence ID" value="CAB4724888.1"/>
    <property type="molecule type" value="Genomic_DNA"/>
</dbReference>
<evidence type="ECO:0000313" key="6">
    <source>
        <dbReference type="EMBL" id="CAB4904790.1"/>
    </source>
</evidence>
<name>A0A6J7RQL1_9ZZZZ</name>
<dbReference type="EMBL" id="CAEZZP010000106">
    <property type="protein sequence ID" value="CAB4780599.1"/>
    <property type="molecule type" value="Genomic_DNA"/>
</dbReference>
<proteinExistence type="predicted"/>
<evidence type="ECO:0000313" key="4">
    <source>
        <dbReference type="EMBL" id="CAB4804294.1"/>
    </source>
</evidence>
<evidence type="ECO:0000259" key="1">
    <source>
        <dbReference type="Pfam" id="PF12680"/>
    </source>
</evidence>
<evidence type="ECO:0000313" key="5">
    <source>
        <dbReference type="EMBL" id="CAB4875918.1"/>
    </source>
</evidence>
<dbReference type="InterPro" id="IPR032710">
    <property type="entry name" value="NTF2-like_dom_sf"/>
</dbReference>
<dbReference type="AlphaFoldDB" id="A0A6J7RQL1"/>
<evidence type="ECO:0000313" key="2">
    <source>
        <dbReference type="EMBL" id="CAB4724888.1"/>
    </source>
</evidence>
<evidence type="ECO:0000313" key="7">
    <source>
        <dbReference type="EMBL" id="CAB5030698.1"/>
    </source>
</evidence>
<organism evidence="7">
    <name type="scientific">freshwater metagenome</name>
    <dbReference type="NCBI Taxonomy" id="449393"/>
    <lineage>
        <taxon>unclassified sequences</taxon>
        <taxon>metagenomes</taxon>
        <taxon>ecological metagenomes</taxon>
    </lineage>
</organism>
<dbReference type="EMBL" id="CAFBPS010000064">
    <property type="protein sequence ID" value="CAB5030698.1"/>
    <property type="molecule type" value="Genomic_DNA"/>
</dbReference>
<protein>
    <submittedName>
        <fullName evidence="7">Unannotated protein</fullName>
    </submittedName>
</protein>
<dbReference type="Gene3D" id="3.10.450.50">
    <property type="match status" value="1"/>
</dbReference>
<feature type="domain" description="SnoaL-like" evidence="1">
    <location>
        <begin position="10"/>
        <end position="111"/>
    </location>
</feature>
<accession>A0A6J7RQL1</accession>
<dbReference type="InterPro" id="IPR037401">
    <property type="entry name" value="SnoaL-like"/>
</dbReference>
<reference evidence="7" key="1">
    <citation type="submission" date="2020-05" db="EMBL/GenBank/DDBJ databases">
        <authorList>
            <person name="Chiriac C."/>
            <person name="Salcher M."/>
            <person name="Ghai R."/>
            <person name="Kavagutti S V."/>
        </authorList>
    </citation>
    <scope>NUCLEOTIDE SEQUENCE</scope>
</reference>
<dbReference type="EMBL" id="CAFAAL010000063">
    <property type="protein sequence ID" value="CAB4804294.1"/>
    <property type="molecule type" value="Genomic_DNA"/>
</dbReference>
<gene>
    <name evidence="2" type="ORF">UFOPK2658_01327</name>
    <name evidence="3" type="ORF">UFOPK2880_01419</name>
    <name evidence="4" type="ORF">UFOPK3004_00851</name>
    <name evidence="5" type="ORF">UFOPK3304_01269</name>
    <name evidence="6" type="ORF">UFOPK3494_01138</name>
    <name evidence="7" type="ORF">UFOPK4134_00946</name>
</gene>
<dbReference type="SUPFAM" id="SSF54427">
    <property type="entry name" value="NTF2-like"/>
    <property type="match status" value="1"/>
</dbReference>